<accession>A0A838XXQ3</accession>
<name>A0A838XXQ3_9HYPH</name>
<dbReference type="PANTHER" id="PTHR30050:SF5">
    <property type="entry name" value="DNAA REGULATORY INACTIVATOR HDA"/>
    <property type="match status" value="1"/>
</dbReference>
<dbReference type="InterPro" id="IPR055199">
    <property type="entry name" value="Hda_lid"/>
</dbReference>
<sequence>MSERANGPRQLPLVLPHEAARGREDFLHGASNEAAFRFIDSWPNWAAPVAILAGPVGVGKTHLVNVWHEASGCAVIAASDLTGDKVSELVEAGAVAVEDAHEGLDENALFHLLNAARERGALVLVTARTWPRSWGLKLPDLASRLRAATPIEMAEPDDDLLRRVLVKLFADRQVFVDPAVIEFLAVRMERSIAAAQVLVDALDRAALSVGRRITRPLAAEVLEAMEGESRQG</sequence>
<dbReference type="EMBL" id="JACEON010000017">
    <property type="protein sequence ID" value="MBA4613318.1"/>
    <property type="molecule type" value="Genomic_DNA"/>
</dbReference>
<evidence type="ECO:0000259" key="1">
    <source>
        <dbReference type="Pfam" id="PF22688"/>
    </source>
</evidence>
<dbReference type="Proteomes" id="UP000559404">
    <property type="component" value="Unassembled WGS sequence"/>
</dbReference>
<dbReference type="SUPFAM" id="SSF52540">
    <property type="entry name" value="P-loop containing nucleoside triphosphate hydrolases"/>
    <property type="match status" value="1"/>
</dbReference>
<dbReference type="GO" id="GO:0006270">
    <property type="term" value="P:DNA replication initiation"/>
    <property type="evidence" value="ECO:0007669"/>
    <property type="project" value="TreeGrafter"/>
</dbReference>
<dbReference type="Gene3D" id="1.10.8.60">
    <property type="match status" value="1"/>
</dbReference>
<dbReference type="RefSeq" id="WP_181761508.1">
    <property type="nucleotide sequence ID" value="NZ_BMCR01000001.1"/>
</dbReference>
<evidence type="ECO:0000313" key="3">
    <source>
        <dbReference type="Proteomes" id="UP000559404"/>
    </source>
</evidence>
<dbReference type="PANTHER" id="PTHR30050">
    <property type="entry name" value="CHROMOSOMAL REPLICATION INITIATOR PROTEIN DNAA"/>
    <property type="match status" value="1"/>
</dbReference>
<protein>
    <recommendedName>
        <fullName evidence="1">Hda lid domain-containing protein</fullName>
    </recommendedName>
</protein>
<evidence type="ECO:0000313" key="2">
    <source>
        <dbReference type="EMBL" id="MBA4613318.1"/>
    </source>
</evidence>
<proteinExistence type="predicted"/>
<reference evidence="2 3" key="2">
    <citation type="submission" date="2020-08" db="EMBL/GenBank/DDBJ databases">
        <title>Stappia taiwanensis sp. nov., isolated from a coastal thermal spring.</title>
        <authorList>
            <person name="Kampfer P."/>
        </authorList>
    </citation>
    <scope>NUCLEOTIDE SEQUENCE [LARGE SCALE GENOMIC DNA]</scope>
    <source>
        <strain evidence="2 3">DSM 23284</strain>
    </source>
</reference>
<dbReference type="GO" id="GO:0003688">
    <property type="term" value="F:DNA replication origin binding"/>
    <property type="evidence" value="ECO:0007669"/>
    <property type="project" value="TreeGrafter"/>
</dbReference>
<reference evidence="2 3" key="1">
    <citation type="submission" date="2020-07" db="EMBL/GenBank/DDBJ databases">
        <authorList>
            <person name="Li M."/>
        </authorList>
    </citation>
    <scope>NUCLEOTIDE SEQUENCE [LARGE SCALE GENOMIC DNA]</scope>
    <source>
        <strain evidence="2 3">DSM 23284</strain>
    </source>
</reference>
<organism evidence="2 3">
    <name type="scientific">Stappia taiwanensis</name>
    <dbReference type="NCBI Taxonomy" id="992267"/>
    <lineage>
        <taxon>Bacteria</taxon>
        <taxon>Pseudomonadati</taxon>
        <taxon>Pseudomonadota</taxon>
        <taxon>Alphaproteobacteria</taxon>
        <taxon>Hyphomicrobiales</taxon>
        <taxon>Stappiaceae</taxon>
        <taxon>Stappia</taxon>
    </lineage>
</organism>
<comment type="caution">
    <text evidence="2">The sequence shown here is derived from an EMBL/GenBank/DDBJ whole genome shotgun (WGS) entry which is preliminary data.</text>
</comment>
<keyword evidence="3" id="KW-1185">Reference proteome</keyword>
<dbReference type="Pfam" id="PF22688">
    <property type="entry name" value="Hda_lid"/>
    <property type="match status" value="1"/>
</dbReference>
<feature type="domain" description="Hda lid" evidence="1">
    <location>
        <begin position="168"/>
        <end position="222"/>
    </location>
</feature>
<dbReference type="GO" id="GO:0005886">
    <property type="term" value="C:plasma membrane"/>
    <property type="evidence" value="ECO:0007669"/>
    <property type="project" value="TreeGrafter"/>
</dbReference>
<dbReference type="InterPro" id="IPR027417">
    <property type="entry name" value="P-loop_NTPase"/>
</dbReference>
<dbReference type="Gene3D" id="3.40.50.300">
    <property type="entry name" value="P-loop containing nucleotide triphosphate hydrolases"/>
    <property type="match status" value="1"/>
</dbReference>
<dbReference type="AlphaFoldDB" id="A0A838XXQ3"/>
<gene>
    <name evidence="2" type="ORF">H1W37_16785</name>
</gene>